<dbReference type="EMBL" id="DF847998">
    <property type="protein sequence ID" value="GAT52918.1"/>
    <property type="molecule type" value="Genomic_DNA"/>
</dbReference>
<organism evidence="1 2">
    <name type="scientific">Mycena chlorophos</name>
    <name type="common">Agaric fungus</name>
    <name type="synonym">Agaricus chlorophos</name>
    <dbReference type="NCBI Taxonomy" id="658473"/>
    <lineage>
        <taxon>Eukaryota</taxon>
        <taxon>Fungi</taxon>
        <taxon>Dikarya</taxon>
        <taxon>Basidiomycota</taxon>
        <taxon>Agaricomycotina</taxon>
        <taxon>Agaricomycetes</taxon>
        <taxon>Agaricomycetidae</taxon>
        <taxon>Agaricales</taxon>
        <taxon>Marasmiineae</taxon>
        <taxon>Mycenaceae</taxon>
        <taxon>Mycena</taxon>
    </lineage>
</organism>
<accession>A0ABQ0LP81</accession>
<proteinExistence type="predicted"/>
<name>A0ABQ0LP81_MYCCL</name>
<evidence type="ECO:0000313" key="1">
    <source>
        <dbReference type="EMBL" id="GAT52918.1"/>
    </source>
</evidence>
<sequence length="212" mass="22826">MPGYAFPYAHATVATEILSGDEDIVPNATDLADNSLPPLPSGRPLTVFALHIVFLSLLHPYADIDIHVPRILPFFRSYSVLLAHLTDFCFTPLPTDTFSRSHLLSMVTFSVSLPISYVGRHDTMDGNGRNGLHTSQLVVETMARDGWSVCGTTPGLGNGASRGDVSAAGLTEALGTSARSPLSVSCMRRLAANRRDLTNIRQVTSAPIQKHV</sequence>
<keyword evidence="2" id="KW-1185">Reference proteome</keyword>
<reference evidence="1" key="1">
    <citation type="submission" date="2014-09" db="EMBL/GenBank/DDBJ databases">
        <title>Genome sequence of the luminous mushroom Mycena chlorophos for searching fungal bioluminescence genes.</title>
        <authorList>
            <person name="Tanaka Y."/>
            <person name="Kasuga D."/>
            <person name="Oba Y."/>
            <person name="Hase S."/>
            <person name="Sato K."/>
            <person name="Oba Y."/>
            <person name="Sakakibara Y."/>
        </authorList>
    </citation>
    <scope>NUCLEOTIDE SEQUENCE</scope>
</reference>
<dbReference type="Proteomes" id="UP000815677">
    <property type="component" value="Unassembled WGS sequence"/>
</dbReference>
<gene>
    <name evidence="1" type="ORF">MCHLO_09926</name>
</gene>
<protein>
    <submittedName>
        <fullName evidence="1">Uncharacterized protein</fullName>
    </submittedName>
</protein>
<evidence type="ECO:0000313" key="2">
    <source>
        <dbReference type="Proteomes" id="UP000815677"/>
    </source>
</evidence>